<dbReference type="AlphaFoldDB" id="A0AAQ3RQK4"/>
<dbReference type="EMBL" id="CP144693">
    <property type="protein sequence ID" value="WVZ00451.1"/>
    <property type="molecule type" value="Genomic_DNA"/>
</dbReference>
<gene>
    <name evidence="2" type="ORF">V8G54_026520</name>
</gene>
<evidence type="ECO:0000313" key="2">
    <source>
        <dbReference type="EMBL" id="WVZ00451.1"/>
    </source>
</evidence>
<reference evidence="2 3" key="1">
    <citation type="journal article" date="2023" name="Life. Sci Alliance">
        <title>Evolutionary insights into 3D genome organization and epigenetic landscape of Vigna mungo.</title>
        <authorList>
            <person name="Junaid A."/>
            <person name="Singh B."/>
            <person name="Bhatia S."/>
        </authorList>
    </citation>
    <scope>NUCLEOTIDE SEQUENCE [LARGE SCALE GENOMIC DNA]</scope>
    <source>
        <tissue evidence="2">Leaf</tissue>
    </source>
</reference>
<evidence type="ECO:0000256" key="1">
    <source>
        <dbReference type="SAM" id="MobiDB-lite"/>
    </source>
</evidence>
<feature type="region of interest" description="Disordered" evidence="1">
    <location>
        <begin position="319"/>
        <end position="359"/>
    </location>
</feature>
<evidence type="ECO:0000313" key="3">
    <source>
        <dbReference type="Proteomes" id="UP001374535"/>
    </source>
</evidence>
<feature type="compositionally biased region" description="Basic and acidic residues" evidence="1">
    <location>
        <begin position="333"/>
        <end position="355"/>
    </location>
</feature>
<feature type="compositionally biased region" description="Polar residues" evidence="1">
    <location>
        <begin position="319"/>
        <end position="331"/>
    </location>
</feature>
<organism evidence="2 3">
    <name type="scientific">Vigna mungo</name>
    <name type="common">Black gram</name>
    <name type="synonym">Phaseolus mungo</name>
    <dbReference type="NCBI Taxonomy" id="3915"/>
    <lineage>
        <taxon>Eukaryota</taxon>
        <taxon>Viridiplantae</taxon>
        <taxon>Streptophyta</taxon>
        <taxon>Embryophyta</taxon>
        <taxon>Tracheophyta</taxon>
        <taxon>Spermatophyta</taxon>
        <taxon>Magnoliopsida</taxon>
        <taxon>eudicotyledons</taxon>
        <taxon>Gunneridae</taxon>
        <taxon>Pentapetalae</taxon>
        <taxon>rosids</taxon>
        <taxon>fabids</taxon>
        <taxon>Fabales</taxon>
        <taxon>Fabaceae</taxon>
        <taxon>Papilionoideae</taxon>
        <taxon>50 kb inversion clade</taxon>
        <taxon>NPAAA clade</taxon>
        <taxon>indigoferoid/millettioid clade</taxon>
        <taxon>Phaseoleae</taxon>
        <taxon>Vigna</taxon>
    </lineage>
</organism>
<proteinExistence type="predicted"/>
<dbReference type="Proteomes" id="UP001374535">
    <property type="component" value="Chromosome 8"/>
</dbReference>
<sequence>MSTGKFSRNSWVTDNQSRLLGGSPGTPGPRNINHVYWEVLQELLGHGWSILSTGKFSRNSWVTDNQSCLLGGSPGTPVSRTDNFVYWEVLQELLGHGQSITSTGRFSRNSWATDNQSRLLGGSPGTPGPRTINHVYWEVLQELLGHGRSILSTGKFSRNSWVTDNQSSLLGGSPGTPGPRTVNFVYWEVLQELLGHGQSIKSTGKFSRNSWVTKNQSRLLGVRVSKDYLRVLKPSLFTFSGLQTRCGVLAQGAWQRMRFGFGFGREETQVSAAKRGLHLHRRTVGTMAVTSSRRGDGLRQDIATTVSLFSDDNSFRSIPASLSDTANQAQIPNKDDAENRDVGDEQKRQRNEEKNPVGGCYRLGDLDNCSLQWSRPNPHLSPGLSLLEYPGVKPIDPAYALPVDVTKDGVNRIQTLESMHLQLERCFSNLEASLLKNIGFGSALEPCLVIADEGDEKNKKSSSKWQILKGTDTFNLNRFLQWEVPNIHENPHYFRWFSRSPIISDSTYLALHVFPTVSATVGKAVFEG</sequence>
<accession>A0AAQ3RQK4</accession>
<keyword evidence="3" id="KW-1185">Reference proteome</keyword>
<protein>
    <submittedName>
        <fullName evidence="2">Uncharacterized protein</fullName>
    </submittedName>
</protein>
<name>A0AAQ3RQK4_VIGMU</name>